<dbReference type="AlphaFoldDB" id="A0A2A9EDG3"/>
<proteinExistence type="predicted"/>
<dbReference type="Proteomes" id="UP000221394">
    <property type="component" value="Unassembled WGS sequence"/>
</dbReference>
<evidence type="ECO:0000256" key="1">
    <source>
        <dbReference type="SAM" id="MobiDB-lite"/>
    </source>
</evidence>
<name>A0A2A9EDG3_9MICO</name>
<feature type="transmembrane region" description="Helical" evidence="2">
    <location>
        <begin position="73"/>
        <end position="97"/>
    </location>
</feature>
<feature type="transmembrane region" description="Helical" evidence="2">
    <location>
        <begin position="109"/>
        <end position="131"/>
    </location>
</feature>
<gene>
    <name evidence="3" type="ORF">ATL41_1835</name>
</gene>
<dbReference type="EMBL" id="PDJH01000001">
    <property type="protein sequence ID" value="PFG37087.1"/>
    <property type="molecule type" value="Genomic_DNA"/>
</dbReference>
<keyword evidence="2" id="KW-0472">Membrane</keyword>
<evidence type="ECO:0000313" key="4">
    <source>
        <dbReference type="Proteomes" id="UP000221394"/>
    </source>
</evidence>
<evidence type="ECO:0000313" key="3">
    <source>
        <dbReference type="EMBL" id="PFG37087.1"/>
    </source>
</evidence>
<accession>A0A2A9EDG3</accession>
<organism evidence="3 4">
    <name type="scientific">Flavimobilis soli</name>
    <dbReference type="NCBI Taxonomy" id="442709"/>
    <lineage>
        <taxon>Bacteria</taxon>
        <taxon>Bacillati</taxon>
        <taxon>Actinomycetota</taxon>
        <taxon>Actinomycetes</taxon>
        <taxon>Micrococcales</taxon>
        <taxon>Jonesiaceae</taxon>
        <taxon>Flavimobilis</taxon>
    </lineage>
</organism>
<keyword evidence="2" id="KW-1133">Transmembrane helix</keyword>
<keyword evidence="4" id="KW-1185">Reference proteome</keyword>
<reference evidence="3 4" key="1">
    <citation type="submission" date="2017-10" db="EMBL/GenBank/DDBJ databases">
        <title>Sequencing the genomes of 1000 actinobacteria strains.</title>
        <authorList>
            <person name="Klenk H.-P."/>
        </authorList>
    </citation>
    <scope>NUCLEOTIDE SEQUENCE [LARGE SCALE GENOMIC DNA]</scope>
    <source>
        <strain evidence="3 4">DSM 21574</strain>
    </source>
</reference>
<protein>
    <recommendedName>
        <fullName evidence="5">Regulator of septum formation</fullName>
    </recommendedName>
</protein>
<sequence length="254" mass="25649">MHPGTVPPPPPPAPVPPSGPSAAEHLTPAWPGGTSNGDQLGFSDQTYTAGTWSAAATASLVPRPAPPSGTDPVAIASLPAAIVVPPAGVVLAIVALVRTARSHQRGRVLATAALIAGSLLSALAVLLPLLVPSLVPRLTGTTDPVGPDVDGPVGVHVRQLTVGSCVRTVPSGGTVRTTVVPCGEEHEARVVSQYVFDDGSWPGDEEVAERVAASCTLSAEEVAAGVRAVALVPTEASWRQGDRQGLCLLTPDAL</sequence>
<dbReference type="RefSeq" id="WP_098458183.1">
    <property type="nucleotide sequence ID" value="NZ_PDJH01000001.1"/>
</dbReference>
<dbReference type="OrthoDB" id="3628931at2"/>
<feature type="region of interest" description="Disordered" evidence="1">
    <location>
        <begin position="1"/>
        <end position="44"/>
    </location>
</feature>
<keyword evidence="2" id="KW-0812">Transmembrane</keyword>
<evidence type="ECO:0000256" key="2">
    <source>
        <dbReference type="SAM" id="Phobius"/>
    </source>
</evidence>
<evidence type="ECO:0008006" key="5">
    <source>
        <dbReference type="Google" id="ProtNLM"/>
    </source>
</evidence>
<comment type="caution">
    <text evidence="3">The sequence shown here is derived from an EMBL/GenBank/DDBJ whole genome shotgun (WGS) entry which is preliminary data.</text>
</comment>
<feature type="compositionally biased region" description="Pro residues" evidence="1">
    <location>
        <begin position="1"/>
        <end position="19"/>
    </location>
</feature>